<dbReference type="SUPFAM" id="SSF56112">
    <property type="entry name" value="Protein kinase-like (PK-like)"/>
    <property type="match status" value="1"/>
</dbReference>
<evidence type="ECO:0000259" key="1">
    <source>
        <dbReference type="Pfam" id="PF01636"/>
    </source>
</evidence>
<evidence type="ECO:0000313" key="2">
    <source>
        <dbReference type="EMBL" id="MDR6549952.1"/>
    </source>
</evidence>
<keyword evidence="3" id="KW-1185">Reference proteome</keyword>
<gene>
    <name evidence="2" type="ORF">J2736_001135</name>
</gene>
<dbReference type="InterPro" id="IPR011009">
    <property type="entry name" value="Kinase-like_dom_sf"/>
</dbReference>
<dbReference type="Gene3D" id="3.30.200.20">
    <property type="entry name" value="Phosphorylase Kinase, domain 1"/>
    <property type="match status" value="1"/>
</dbReference>
<dbReference type="Proteomes" id="UP001267290">
    <property type="component" value="Unassembled WGS sequence"/>
</dbReference>
<feature type="domain" description="Aminoglycoside phosphotransferase" evidence="1">
    <location>
        <begin position="31"/>
        <end position="247"/>
    </location>
</feature>
<dbReference type="PANTHER" id="PTHR39179">
    <property type="entry name" value="SPORE COAT PROTEIN I"/>
    <property type="match status" value="1"/>
</dbReference>
<dbReference type="InterPro" id="IPR002575">
    <property type="entry name" value="Aminoglycoside_PTrfase"/>
</dbReference>
<sequence>MGKGLLKAVALTYSLTIERVELIRHTSRAFVVKITADEGLFILKRMRMDEYRLRHMLDVEDFLRSRGIHIPFVYPTDEAQNYMRYKGNLYVLQQWICGVAYPLTTVDKAVKLAALLGSIHMISKEYPASIGPIYHGSARWEREYEEALCYLERWKNESLQSDEPWRLAVLSYIDFSIATGKYVQEQISACSRAWKENQPQLVVSHNDFHLQNIVQAESQDIYILDWEFVRFDVPSRDLNRLLYAIVKKTSGWNPLVFKKVMRAYLAQNGLTSHEMKFMYLDLAFPHNVCRNLLWGKFSRMTGEQIKDLLQKEQDKAVYLLEAYRK</sequence>
<reference evidence="2 3" key="1">
    <citation type="submission" date="2023-07" db="EMBL/GenBank/DDBJ databases">
        <title>Sorghum-associated microbial communities from plants grown in Nebraska, USA.</title>
        <authorList>
            <person name="Schachtman D."/>
        </authorList>
    </citation>
    <scope>NUCLEOTIDE SEQUENCE [LARGE SCALE GENOMIC DNA]</scope>
    <source>
        <strain evidence="2 3">CC258</strain>
    </source>
</reference>
<keyword evidence="2" id="KW-0946">Virion</keyword>
<evidence type="ECO:0000313" key="3">
    <source>
        <dbReference type="Proteomes" id="UP001267290"/>
    </source>
</evidence>
<comment type="caution">
    <text evidence="2">The sequence shown here is derived from an EMBL/GenBank/DDBJ whole genome shotgun (WGS) entry which is preliminary data.</text>
</comment>
<accession>A0ABU1NSV3</accession>
<dbReference type="Pfam" id="PF01636">
    <property type="entry name" value="APH"/>
    <property type="match status" value="1"/>
</dbReference>
<name>A0ABU1NSV3_9BACL</name>
<organism evidence="2 3">
    <name type="scientific">Paenibacillus qinlingensis</name>
    <dbReference type="NCBI Taxonomy" id="1837343"/>
    <lineage>
        <taxon>Bacteria</taxon>
        <taxon>Bacillati</taxon>
        <taxon>Bacillota</taxon>
        <taxon>Bacilli</taxon>
        <taxon>Bacillales</taxon>
        <taxon>Paenibacillaceae</taxon>
        <taxon>Paenibacillus</taxon>
    </lineage>
</organism>
<proteinExistence type="predicted"/>
<dbReference type="EMBL" id="JAVDSB010000001">
    <property type="protein sequence ID" value="MDR6549952.1"/>
    <property type="molecule type" value="Genomic_DNA"/>
</dbReference>
<dbReference type="RefSeq" id="WP_310224270.1">
    <property type="nucleotide sequence ID" value="NZ_JAVDSB010000001.1"/>
</dbReference>
<dbReference type="InterPro" id="IPR047175">
    <property type="entry name" value="CotS-like"/>
</dbReference>
<dbReference type="PANTHER" id="PTHR39179:SF3">
    <property type="entry name" value="COTS-RELATED PROTEIN"/>
    <property type="match status" value="1"/>
</dbReference>
<protein>
    <submittedName>
        <fullName evidence="2">CotS family spore coat protein</fullName>
    </submittedName>
</protein>
<keyword evidence="2" id="KW-0167">Capsid protein</keyword>
<dbReference type="Gene3D" id="3.90.1200.10">
    <property type="match status" value="1"/>
</dbReference>